<comment type="caution">
    <text evidence="2">The sequence shown here is derived from an EMBL/GenBank/DDBJ whole genome shotgun (WGS) entry which is preliminary data.</text>
</comment>
<proteinExistence type="predicted"/>
<keyword evidence="1" id="KW-0732">Signal</keyword>
<evidence type="ECO:0000313" key="3">
    <source>
        <dbReference type="Proteomes" id="UP000308549"/>
    </source>
</evidence>
<name>A0A4U0UB56_9PEZI</name>
<gene>
    <name evidence="2" type="ORF">B0A50_01562</name>
</gene>
<evidence type="ECO:0000256" key="1">
    <source>
        <dbReference type="SAM" id="SignalP"/>
    </source>
</evidence>
<dbReference type="AlphaFoldDB" id="A0A4U0UB56"/>
<accession>A0A4U0UB56</accession>
<dbReference type="Proteomes" id="UP000308549">
    <property type="component" value="Unassembled WGS sequence"/>
</dbReference>
<evidence type="ECO:0000313" key="2">
    <source>
        <dbReference type="EMBL" id="TKA32454.1"/>
    </source>
</evidence>
<feature type="signal peptide" evidence="1">
    <location>
        <begin position="1"/>
        <end position="22"/>
    </location>
</feature>
<reference evidence="2 3" key="1">
    <citation type="submission" date="2017-03" db="EMBL/GenBank/DDBJ databases">
        <title>Genomes of endolithic fungi from Antarctica.</title>
        <authorList>
            <person name="Coleine C."/>
            <person name="Masonjones S."/>
            <person name="Stajich J.E."/>
        </authorList>
    </citation>
    <scope>NUCLEOTIDE SEQUENCE [LARGE SCALE GENOMIC DNA]</scope>
    <source>
        <strain evidence="2 3">CCFEE 6315</strain>
    </source>
</reference>
<keyword evidence="3" id="KW-1185">Reference proteome</keyword>
<sequence length="258" mass="25226">MIFSYGQVAAAVVLSGASVAAAPPPPTPAASPTPTPAPVFTLAPGYSYSQTVIDGQTLPIVAGNLTGGYQFTGTSFSATGLFGIGFKESYTTAGSLVYPVFDFTLVEADTESVIIPGLLTLRDGGLSTVPGSQPTDVMCSLDTNGKAGCDGLAGLVTGAILGQPFTMVGGDFPTLELPQSTNGSFILQNTASGGGAFDGNSVGGQIGGGIAAGPTTKSIGFAAAGTVVAGSFTGSAYLSVETTGVTACVDPGTAAVCV</sequence>
<protein>
    <submittedName>
        <fullName evidence="2">Uncharacterized protein</fullName>
    </submittedName>
</protein>
<dbReference type="EMBL" id="NAJL01000005">
    <property type="protein sequence ID" value="TKA32454.1"/>
    <property type="molecule type" value="Genomic_DNA"/>
</dbReference>
<dbReference type="OrthoDB" id="10647014at2759"/>
<feature type="chain" id="PRO_5020661495" evidence="1">
    <location>
        <begin position="23"/>
        <end position="258"/>
    </location>
</feature>
<organism evidence="2 3">
    <name type="scientific">Salinomyces thailandicus</name>
    <dbReference type="NCBI Taxonomy" id="706561"/>
    <lineage>
        <taxon>Eukaryota</taxon>
        <taxon>Fungi</taxon>
        <taxon>Dikarya</taxon>
        <taxon>Ascomycota</taxon>
        <taxon>Pezizomycotina</taxon>
        <taxon>Dothideomycetes</taxon>
        <taxon>Dothideomycetidae</taxon>
        <taxon>Mycosphaerellales</taxon>
        <taxon>Teratosphaeriaceae</taxon>
        <taxon>Salinomyces</taxon>
    </lineage>
</organism>